<dbReference type="AlphaFoldDB" id="A0A1X7VA10"/>
<proteinExistence type="predicted"/>
<feature type="compositionally biased region" description="Polar residues" evidence="1">
    <location>
        <begin position="133"/>
        <end position="146"/>
    </location>
</feature>
<dbReference type="InterPro" id="IPR028039">
    <property type="entry name" value="CCDC32"/>
</dbReference>
<dbReference type="Pfam" id="PF14989">
    <property type="entry name" value="CCDC32"/>
    <property type="match status" value="1"/>
</dbReference>
<protein>
    <submittedName>
        <fullName evidence="2">Uncharacterized protein</fullName>
    </submittedName>
</protein>
<feature type="compositionally biased region" description="Polar residues" evidence="1">
    <location>
        <begin position="62"/>
        <end position="74"/>
    </location>
</feature>
<feature type="region of interest" description="Disordered" evidence="1">
    <location>
        <begin position="132"/>
        <end position="171"/>
    </location>
</feature>
<accession>A0A1X7VA10</accession>
<organism evidence="2">
    <name type="scientific">Amphimedon queenslandica</name>
    <name type="common">Sponge</name>
    <dbReference type="NCBI Taxonomy" id="400682"/>
    <lineage>
        <taxon>Eukaryota</taxon>
        <taxon>Metazoa</taxon>
        <taxon>Porifera</taxon>
        <taxon>Demospongiae</taxon>
        <taxon>Heteroscleromorpha</taxon>
        <taxon>Haplosclerida</taxon>
        <taxon>Niphatidae</taxon>
        <taxon>Amphimedon</taxon>
    </lineage>
</organism>
<dbReference type="InParanoid" id="A0A1X7VA10"/>
<evidence type="ECO:0000256" key="1">
    <source>
        <dbReference type="SAM" id="MobiDB-lite"/>
    </source>
</evidence>
<sequence>MLAPPPDEGTRDATALEPEGKQRYLLSLENRLKKLEGRDGQLTSKDMLSALSEARDDHLSRSTEPSSNGSSFINDSAERWEWEESDVRDRGGFVSTYCCWCGGRGYLRGRQGEFKIEEYSCLLDCDELDLSSNENTTSPSQLGESQESARDDQPVASSGDTANGFTDNFVS</sequence>
<evidence type="ECO:0000313" key="2">
    <source>
        <dbReference type="EnsemblMetazoa" id="Aqu2.1.37135_001"/>
    </source>
</evidence>
<dbReference type="EnsemblMetazoa" id="Aqu2.1.37135_001">
    <property type="protein sequence ID" value="Aqu2.1.37135_001"/>
    <property type="gene ID" value="Aqu2.1.37135"/>
</dbReference>
<name>A0A1X7VA10_AMPQE</name>
<reference evidence="2" key="1">
    <citation type="submission" date="2017-05" db="UniProtKB">
        <authorList>
            <consortium name="EnsemblMetazoa"/>
        </authorList>
    </citation>
    <scope>IDENTIFICATION</scope>
</reference>
<feature type="region of interest" description="Disordered" evidence="1">
    <location>
        <begin position="37"/>
        <end position="75"/>
    </location>
</feature>
<feature type="compositionally biased region" description="Polar residues" evidence="1">
    <location>
        <begin position="155"/>
        <end position="171"/>
    </location>
</feature>
<feature type="region of interest" description="Disordered" evidence="1">
    <location>
        <begin position="1"/>
        <end position="21"/>
    </location>
</feature>